<reference evidence="1 2" key="1">
    <citation type="submission" date="2020-08" db="EMBL/GenBank/DDBJ databases">
        <title>Novel species isolated from subtropical streams in China.</title>
        <authorList>
            <person name="Lu H."/>
        </authorList>
    </citation>
    <scope>NUCLEOTIDE SEQUENCE [LARGE SCALE GENOMIC DNA]</scope>
    <source>
        <strain evidence="1 2">LX15W</strain>
    </source>
</reference>
<gene>
    <name evidence="1" type="ORF">H8K55_11700</name>
</gene>
<accession>A0ABR6YCI3</accession>
<keyword evidence="2" id="KW-1185">Reference proteome</keyword>
<dbReference type="EMBL" id="JACOGA010000010">
    <property type="protein sequence ID" value="MBC3874256.1"/>
    <property type="molecule type" value="Genomic_DNA"/>
</dbReference>
<protein>
    <submittedName>
        <fullName evidence="1">Uncharacterized protein</fullName>
    </submittedName>
</protein>
<organism evidence="1 2">
    <name type="scientific">Undibacterium flavidum</name>
    <dbReference type="NCBI Taxonomy" id="2762297"/>
    <lineage>
        <taxon>Bacteria</taxon>
        <taxon>Pseudomonadati</taxon>
        <taxon>Pseudomonadota</taxon>
        <taxon>Betaproteobacteria</taxon>
        <taxon>Burkholderiales</taxon>
        <taxon>Oxalobacteraceae</taxon>
        <taxon>Undibacterium</taxon>
    </lineage>
</organism>
<comment type="caution">
    <text evidence="1">The sequence shown here is derived from an EMBL/GenBank/DDBJ whole genome shotgun (WGS) entry which is preliminary data.</text>
</comment>
<dbReference type="Proteomes" id="UP000624279">
    <property type="component" value="Unassembled WGS sequence"/>
</dbReference>
<name>A0ABR6YCI3_9BURK</name>
<sequence length="138" mass="15495">MGIIPSGATPILAARKQGKKPADLILLSMVGDLPNEANPVVQIKPSIQYDWSWLRGLAACFWTTPETYQAKHIIDAAKAMPGWLYLWDSANQKGYDIFVIPTLESIERPQAQWNWLVDPMPWLPFQNKAFALGDVICN</sequence>
<evidence type="ECO:0000313" key="2">
    <source>
        <dbReference type="Proteomes" id="UP000624279"/>
    </source>
</evidence>
<proteinExistence type="predicted"/>
<dbReference type="RefSeq" id="WP_186942257.1">
    <property type="nucleotide sequence ID" value="NZ_JACOGA010000010.1"/>
</dbReference>
<evidence type="ECO:0000313" key="1">
    <source>
        <dbReference type="EMBL" id="MBC3874256.1"/>
    </source>
</evidence>